<dbReference type="Proteomes" id="UP000825729">
    <property type="component" value="Unassembled WGS sequence"/>
</dbReference>
<accession>A0AAV7EVQ6</accession>
<dbReference type="AlphaFoldDB" id="A0AAV7EVQ6"/>
<gene>
    <name evidence="2" type="ORF">H6P81_004596</name>
</gene>
<keyword evidence="1" id="KW-1133">Transmembrane helix</keyword>
<proteinExistence type="predicted"/>
<feature type="transmembrane region" description="Helical" evidence="1">
    <location>
        <begin position="45"/>
        <end position="68"/>
    </location>
</feature>
<name>A0AAV7EVQ6_ARIFI</name>
<feature type="transmembrane region" description="Helical" evidence="1">
    <location>
        <begin position="20"/>
        <end position="39"/>
    </location>
</feature>
<evidence type="ECO:0000313" key="3">
    <source>
        <dbReference type="Proteomes" id="UP000825729"/>
    </source>
</evidence>
<organism evidence="2 3">
    <name type="scientific">Aristolochia fimbriata</name>
    <name type="common">White veined hardy Dutchman's pipe vine</name>
    <dbReference type="NCBI Taxonomy" id="158543"/>
    <lineage>
        <taxon>Eukaryota</taxon>
        <taxon>Viridiplantae</taxon>
        <taxon>Streptophyta</taxon>
        <taxon>Embryophyta</taxon>
        <taxon>Tracheophyta</taxon>
        <taxon>Spermatophyta</taxon>
        <taxon>Magnoliopsida</taxon>
        <taxon>Magnoliidae</taxon>
        <taxon>Piperales</taxon>
        <taxon>Aristolochiaceae</taxon>
        <taxon>Aristolochia</taxon>
    </lineage>
</organism>
<keyword evidence="1" id="KW-0472">Membrane</keyword>
<keyword evidence="3" id="KW-1185">Reference proteome</keyword>
<protein>
    <submittedName>
        <fullName evidence="2">Uncharacterized protein</fullName>
    </submittedName>
</protein>
<dbReference type="EMBL" id="JAINDJ010000003">
    <property type="protein sequence ID" value="KAG9451692.1"/>
    <property type="molecule type" value="Genomic_DNA"/>
</dbReference>
<keyword evidence="1" id="KW-0812">Transmembrane</keyword>
<reference evidence="2 3" key="1">
    <citation type="submission" date="2021-07" db="EMBL/GenBank/DDBJ databases">
        <title>The Aristolochia fimbriata genome: insights into angiosperm evolution, floral development and chemical biosynthesis.</title>
        <authorList>
            <person name="Jiao Y."/>
        </authorList>
    </citation>
    <scope>NUCLEOTIDE SEQUENCE [LARGE SCALE GENOMIC DNA]</scope>
    <source>
        <strain evidence="2">IBCAS-2021</strain>
        <tissue evidence="2">Leaf</tissue>
    </source>
</reference>
<sequence>MMDIYRDTAGSTDIHMSGGVKIIVSVMLRLLGVVHPPVVAVRLPASTHFCFIYISGLWGVLLSLRSLLTVCSSEEMRLPEVKSRNSWKPCRQVIHQVLEEYFDPVAVHGERLDAGRGDGHWPGRVLGYLFESVLHVTTLMGSNPELPITNIPIDR</sequence>
<comment type="caution">
    <text evidence="2">The sequence shown here is derived from an EMBL/GenBank/DDBJ whole genome shotgun (WGS) entry which is preliminary data.</text>
</comment>
<evidence type="ECO:0000313" key="2">
    <source>
        <dbReference type="EMBL" id="KAG9451692.1"/>
    </source>
</evidence>
<evidence type="ECO:0000256" key="1">
    <source>
        <dbReference type="SAM" id="Phobius"/>
    </source>
</evidence>